<keyword evidence="3" id="KW-1185">Reference proteome</keyword>
<dbReference type="RefSeq" id="WP_021622765.1">
    <property type="nucleotide sequence ID" value="NZ_KE952833.1"/>
</dbReference>
<gene>
    <name evidence="2" type="ORF">HMPREF0083_00566</name>
</gene>
<sequence length="158" mass="18382">MNSSLYIETSFTLQAQQSVLIEIKTKGGRNMPDMTIVQRVAESQYVFGILFIFLFLAATVAGTWLYKNLLKENDEREQKIIEMHEKRERDLLNINFDYRKESQGREKKLLEHLEKTTQVQTEMSRTIERVQGILSALELSVKEARLEISYLKKGAGHK</sequence>
<dbReference type="HOGENOM" id="CLU_1665798_0_0_9"/>
<protein>
    <submittedName>
        <fullName evidence="2">Uncharacterized protein</fullName>
    </submittedName>
</protein>
<evidence type="ECO:0000313" key="3">
    <source>
        <dbReference type="Proteomes" id="UP000016511"/>
    </source>
</evidence>
<feature type="transmembrane region" description="Helical" evidence="1">
    <location>
        <begin position="45"/>
        <end position="66"/>
    </location>
</feature>
<accession>U1X9Y6</accession>
<name>U1X9Y6_ANEAE</name>
<dbReference type="STRING" id="649747.HMPREF0083_00566"/>
<reference evidence="2 3" key="1">
    <citation type="submission" date="2013-08" db="EMBL/GenBank/DDBJ databases">
        <authorList>
            <person name="Weinstock G."/>
            <person name="Sodergren E."/>
            <person name="Wylie T."/>
            <person name="Fulton L."/>
            <person name="Fulton R."/>
            <person name="Fronick C."/>
            <person name="O'Laughlin M."/>
            <person name="Godfrey J."/>
            <person name="Miner T."/>
            <person name="Herter B."/>
            <person name="Appelbaum E."/>
            <person name="Cordes M."/>
            <person name="Lek S."/>
            <person name="Wollam A."/>
            <person name="Pepin K.H."/>
            <person name="Palsikar V.B."/>
            <person name="Mitreva M."/>
            <person name="Wilson R.K."/>
        </authorList>
    </citation>
    <scope>NUCLEOTIDE SEQUENCE [LARGE SCALE GENOMIC DNA]</scope>
    <source>
        <strain evidence="2 3">ATCC 12856</strain>
    </source>
</reference>
<organism evidence="2 3">
    <name type="scientific">Aneurinibacillus aneurinilyticus ATCC 12856</name>
    <dbReference type="NCBI Taxonomy" id="649747"/>
    <lineage>
        <taxon>Bacteria</taxon>
        <taxon>Bacillati</taxon>
        <taxon>Bacillota</taxon>
        <taxon>Bacilli</taxon>
        <taxon>Bacillales</taxon>
        <taxon>Paenibacillaceae</taxon>
        <taxon>Aneurinibacillus group</taxon>
        <taxon>Aneurinibacillus</taxon>
    </lineage>
</organism>
<dbReference type="GeneID" id="92840155"/>
<proteinExistence type="predicted"/>
<keyword evidence="1" id="KW-1133">Transmembrane helix</keyword>
<dbReference type="AlphaFoldDB" id="U1X9Y6"/>
<keyword evidence="1" id="KW-0812">Transmembrane</keyword>
<evidence type="ECO:0000313" key="2">
    <source>
        <dbReference type="EMBL" id="ERI11348.1"/>
    </source>
</evidence>
<dbReference type="PATRIC" id="fig|649747.3.peg.502"/>
<keyword evidence="1" id="KW-0472">Membrane</keyword>
<dbReference type="eggNOG" id="ENOG502ZMAV">
    <property type="taxonomic scope" value="Bacteria"/>
</dbReference>
<dbReference type="EMBL" id="AWSJ01000042">
    <property type="protein sequence ID" value="ERI11348.1"/>
    <property type="molecule type" value="Genomic_DNA"/>
</dbReference>
<comment type="caution">
    <text evidence="2">The sequence shown here is derived from an EMBL/GenBank/DDBJ whole genome shotgun (WGS) entry which is preliminary data.</text>
</comment>
<dbReference type="Proteomes" id="UP000016511">
    <property type="component" value="Unassembled WGS sequence"/>
</dbReference>
<evidence type="ECO:0000256" key="1">
    <source>
        <dbReference type="SAM" id="Phobius"/>
    </source>
</evidence>